<evidence type="ECO:0000256" key="11">
    <source>
        <dbReference type="ARBA" id="ARBA00023235"/>
    </source>
</evidence>
<evidence type="ECO:0000259" key="17">
    <source>
        <dbReference type="PROSITE" id="PS51192"/>
    </source>
</evidence>
<dbReference type="GO" id="GO:0003678">
    <property type="term" value="F:DNA helicase activity"/>
    <property type="evidence" value="ECO:0000318"/>
    <property type="project" value="GO_Central"/>
</dbReference>
<proteinExistence type="inferred from homology"/>
<dbReference type="GO" id="GO:0006281">
    <property type="term" value="P:DNA repair"/>
    <property type="evidence" value="ECO:0000318"/>
    <property type="project" value="GO_Central"/>
</dbReference>
<dbReference type="STRING" id="289376.THEYE_A0696"/>
<evidence type="ECO:0000313" key="20">
    <source>
        <dbReference type="Proteomes" id="UP000000718"/>
    </source>
</evidence>
<dbReference type="PANTHER" id="PTHR47964">
    <property type="entry name" value="ATP-DEPENDENT DNA HELICASE HOMOLOG RECG, CHLOROPLASTIC"/>
    <property type="match status" value="1"/>
</dbReference>
<dbReference type="InterPro" id="IPR033454">
    <property type="entry name" value="RecG_wedge"/>
</dbReference>
<dbReference type="InParanoid" id="B5YJX3"/>
<comment type="similarity">
    <text evidence="1 15">Belongs to the helicase family. RecG subfamily.</text>
</comment>
<evidence type="ECO:0000256" key="16">
    <source>
        <dbReference type="SAM" id="Coils"/>
    </source>
</evidence>
<dbReference type="InterPro" id="IPR014001">
    <property type="entry name" value="Helicase_ATP-bd"/>
</dbReference>
<dbReference type="Gene3D" id="3.40.50.300">
    <property type="entry name" value="P-loop containing nucleotide triphosphate hydrolases"/>
    <property type="match status" value="2"/>
</dbReference>
<comment type="catalytic activity">
    <reaction evidence="14 15">
        <text>ATP + H2O = ADP + phosphate + H(+)</text>
        <dbReference type="Rhea" id="RHEA:13065"/>
        <dbReference type="ChEBI" id="CHEBI:15377"/>
        <dbReference type="ChEBI" id="CHEBI:15378"/>
        <dbReference type="ChEBI" id="CHEBI:30616"/>
        <dbReference type="ChEBI" id="CHEBI:43474"/>
        <dbReference type="ChEBI" id="CHEBI:456216"/>
        <dbReference type="EC" id="5.6.2.4"/>
    </reaction>
</comment>
<reference evidence="19 20" key="2">
    <citation type="journal article" date="2015" name="Genome Announc.">
        <title>Genome Sequence of the Sulfate-Reducing Thermophilic Bacterium Thermodesulfovibrio yellowstonii Strain DSM 11347T (Phylum Nitrospirae).</title>
        <authorList>
            <person name="Bhatnagar S."/>
            <person name="Badger J.H."/>
            <person name="Madupu R."/>
            <person name="Khouri H.M."/>
            <person name="O'Connor E.M."/>
            <person name="Robb F.T."/>
            <person name="Ward N.L."/>
            <person name="Eisen J.A."/>
        </authorList>
    </citation>
    <scope>NUCLEOTIDE SEQUENCE [LARGE SCALE GENOMIC DNA]</scope>
    <source>
        <strain evidence="20">ATCC 51303 / DSM 11347 / YP87</strain>
    </source>
</reference>
<dbReference type="EnsemblBacteria" id="ACI20683">
    <property type="protein sequence ID" value="ACI20683"/>
    <property type="gene ID" value="THEYE_A0696"/>
</dbReference>
<dbReference type="Pfam" id="PF00271">
    <property type="entry name" value="Helicase_C"/>
    <property type="match status" value="1"/>
</dbReference>
<dbReference type="Gene3D" id="2.40.50.140">
    <property type="entry name" value="Nucleic acid-binding proteins"/>
    <property type="match status" value="1"/>
</dbReference>
<evidence type="ECO:0000256" key="14">
    <source>
        <dbReference type="ARBA" id="ARBA00048988"/>
    </source>
</evidence>
<evidence type="ECO:0000256" key="2">
    <source>
        <dbReference type="ARBA" id="ARBA00017846"/>
    </source>
</evidence>
<feature type="coiled-coil region" evidence="16">
    <location>
        <begin position="642"/>
        <end position="669"/>
    </location>
</feature>
<dbReference type="Pfam" id="PF19833">
    <property type="entry name" value="RecG_dom3_C"/>
    <property type="match status" value="1"/>
</dbReference>
<sequence length="690" mass="77896">MNVQGLNLPIQYLKGVGPKKANLLKKIGIETVKEALYYLPSQYEDRRNKKSIFEIKPGEIITAEGSVVQINEIRTKTNLSIIEAIISDGTGFLKAKWFNQNYLKKILKEKKKLKLFGKVQIDYRGNYLEILNPEYELVEQTLNSQTQEIVPIYRLTEGLSQKQMQSIMQTAVEFAIPHIEEHLPENLINKLKLPTLKEAIKFVHLPPNNADIKLLNEKTSDFHKRIIFDELFFLQLGILLIKQNRICEKGISFNPEGDLLKKFLENLPFKLTSAQQKVINEILEDMKKPIPMNRLLQGDVGSGKTVVAVAAMLAAIECGYQAALMAPTEILAEQHYLNISSLLKGLPINTLIYTSSYNKHSNLICSGAVNLIIGTHALIQEDIHFKNLGIVVIDEQHRFGVIQRAMLKKKGLNPDTLVMTATPIPRTMALTVYGDLDYSILDELPAGRKPILTKVIEPENKKIIYKMIAEEVSSGGQVYVVYPLIEESEAMDLKSATQGYEGLKKLFPQYKVALIHGKMSAKQREEIMKEFRNGDIHILVATTVIEVGVDVPNATLMIIIHAERFGLAQLHQLRGRVGRGLRPSKCILLPYKLTEEAKLRLRAIVNYSDGFKIAEEDMKIRGPGELFGVKQSGMPDLKVADLIKDQSLLEIARNEAEQLLQEDKNLSLHPKTRASLENFWKGKTEIFMTA</sequence>
<dbReference type="FunFam" id="2.40.50.140:FF:000639">
    <property type="entry name" value="ATP-dependent DNA helicase RecG"/>
    <property type="match status" value="1"/>
</dbReference>
<evidence type="ECO:0000256" key="6">
    <source>
        <dbReference type="ARBA" id="ARBA00022806"/>
    </source>
</evidence>
<accession>B5YJX3</accession>
<feature type="domain" description="Helicase ATP-binding" evidence="17">
    <location>
        <begin position="285"/>
        <end position="441"/>
    </location>
</feature>
<dbReference type="EMBL" id="CP001147">
    <property type="protein sequence ID" value="ACI20683.1"/>
    <property type="molecule type" value="Genomic_DNA"/>
</dbReference>
<dbReference type="SUPFAM" id="SSF52540">
    <property type="entry name" value="P-loop containing nucleoside triphosphate hydrolases"/>
    <property type="match status" value="2"/>
</dbReference>
<evidence type="ECO:0000256" key="7">
    <source>
        <dbReference type="ARBA" id="ARBA00022840"/>
    </source>
</evidence>
<feature type="domain" description="Helicase C-terminal" evidence="18">
    <location>
        <begin position="460"/>
        <end position="624"/>
    </location>
</feature>
<dbReference type="InterPro" id="IPR047112">
    <property type="entry name" value="RecG/Mfd"/>
</dbReference>
<keyword evidence="5 15" id="KW-0378">Hydrolase</keyword>
<dbReference type="Pfam" id="PF17191">
    <property type="entry name" value="RecG_wedge"/>
    <property type="match status" value="1"/>
</dbReference>
<dbReference type="Proteomes" id="UP000000718">
    <property type="component" value="Chromosome"/>
</dbReference>
<comment type="catalytic activity">
    <reaction evidence="12 15">
        <text>Couples ATP hydrolysis with the unwinding of duplex DNA by translocating in the 3'-5' direction.</text>
        <dbReference type="EC" id="5.6.2.4"/>
    </reaction>
</comment>
<evidence type="ECO:0000256" key="13">
    <source>
        <dbReference type="ARBA" id="ARBA00034808"/>
    </source>
</evidence>
<dbReference type="GO" id="GO:0005524">
    <property type="term" value="F:ATP binding"/>
    <property type="evidence" value="ECO:0007669"/>
    <property type="project" value="UniProtKB-KW"/>
</dbReference>
<evidence type="ECO:0000256" key="3">
    <source>
        <dbReference type="ARBA" id="ARBA00022741"/>
    </source>
</evidence>
<evidence type="ECO:0000256" key="12">
    <source>
        <dbReference type="ARBA" id="ARBA00034617"/>
    </source>
</evidence>
<evidence type="ECO:0000256" key="15">
    <source>
        <dbReference type="RuleBase" id="RU363016"/>
    </source>
</evidence>
<dbReference type="FunCoup" id="B5YJX3">
    <property type="interactions" value="418"/>
</dbReference>
<dbReference type="GO" id="GO:0006310">
    <property type="term" value="P:DNA recombination"/>
    <property type="evidence" value="ECO:0007669"/>
    <property type="project" value="UniProtKB-UniRule"/>
</dbReference>
<dbReference type="RefSeq" id="WP_012545417.1">
    <property type="nucleotide sequence ID" value="NC_011296.1"/>
</dbReference>
<dbReference type="EC" id="5.6.2.4" evidence="13 15"/>
<keyword evidence="3 15" id="KW-0547">Nucleotide-binding</keyword>
<dbReference type="KEGG" id="tye:THEYE_A0696"/>
<keyword evidence="10 15" id="KW-0234">DNA repair</keyword>
<gene>
    <name evidence="19" type="primary">recG</name>
    <name evidence="19" type="ordered locus">THEYE_A0696</name>
</gene>
<dbReference type="eggNOG" id="COG1200">
    <property type="taxonomic scope" value="Bacteria"/>
</dbReference>
<evidence type="ECO:0000256" key="10">
    <source>
        <dbReference type="ARBA" id="ARBA00023204"/>
    </source>
</evidence>
<dbReference type="PROSITE" id="PS51192">
    <property type="entry name" value="HELICASE_ATP_BIND_1"/>
    <property type="match status" value="1"/>
</dbReference>
<keyword evidence="8" id="KW-0238">DNA-binding</keyword>
<keyword evidence="11" id="KW-0413">Isomerase</keyword>
<evidence type="ECO:0000256" key="1">
    <source>
        <dbReference type="ARBA" id="ARBA00007504"/>
    </source>
</evidence>
<dbReference type="AlphaFoldDB" id="B5YJX3"/>
<dbReference type="SMART" id="SM00490">
    <property type="entry name" value="HELICc"/>
    <property type="match status" value="1"/>
</dbReference>
<dbReference type="SUPFAM" id="SSF50249">
    <property type="entry name" value="Nucleic acid-binding proteins"/>
    <property type="match status" value="1"/>
</dbReference>
<evidence type="ECO:0000313" key="19">
    <source>
        <dbReference type="EMBL" id="ACI20683.1"/>
    </source>
</evidence>
<comment type="function">
    <text evidence="15">Plays a critical role in recombination and DNA repair. Helps process Holliday junction intermediates to mature products by catalyzing branch migration. Has replication fork regression activity, unwinds stalled or blocked replication forks to make a HJ that can be resolved. Has a DNA unwinding activity characteristic of a DNA helicase with 3'-5' polarity.</text>
</comment>
<dbReference type="GO" id="GO:0016887">
    <property type="term" value="F:ATP hydrolysis activity"/>
    <property type="evidence" value="ECO:0007669"/>
    <property type="project" value="RHEA"/>
</dbReference>
<evidence type="ECO:0000259" key="18">
    <source>
        <dbReference type="PROSITE" id="PS51194"/>
    </source>
</evidence>
<keyword evidence="6 15" id="KW-0347">Helicase</keyword>
<dbReference type="NCBIfam" id="TIGR00643">
    <property type="entry name" value="recG"/>
    <property type="match status" value="1"/>
</dbReference>
<dbReference type="PROSITE" id="PS51194">
    <property type="entry name" value="HELICASE_CTER"/>
    <property type="match status" value="1"/>
</dbReference>
<dbReference type="Pfam" id="PF00270">
    <property type="entry name" value="DEAD"/>
    <property type="match status" value="1"/>
</dbReference>
<keyword evidence="20" id="KW-1185">Reference proteome</keyword>
<reference evidence="20" key="1">
    <citation type="submission" date="2008-08" db="EMBL/GenBank/DDBJ databases">
        <title>The complete genome sequence of Thermodesulfovibrio yellowstonii strain ATCC 51303 / DSM 11347 / YP87.</title>
        <authorList>
            <person name="Dodson R.J."/>
            <person name="Durkin A.S."/>
            <person name="Wu M."/>
            <person name="Eisen J."/>
            <person name="Sutton G."/>
        </authorList>
    </citation>
    <scope>NUCLEOTIDE SEQUENCE [LARGE SCALE GENOMIC DNA]</scope>
    <source>
        <strain evidence="20">ATCC 51303 / DSM 11347 / YP87</strain>
    </source>
</reference>
<evidence type="ECO:0000256" key="9">
    <source>
        <dbReference type="ARBA" id="ARBA00023172"/>
    </source>
</evidence>
<dbReference type="CDD" id="cd04488">
    <property type="entry name" value="RecG_wedge_OBF"/>
    <property type="match status" value="1"/>
</dbReference>
<evidence type="ECO:0000256" key="4">
    <source>
        <dbReference type="ARBA" id="ARBA00022763"/>
    </source>
</evidence>
<keyword evidence="7 15" id="KW-0067">ATP-binding</keyword>
<dbReference type="NCBIfam" id="NF008168">
    <property type="entry name" value="PRK10917.2-2"/>
    <property type="match status" value="1"/>
</dbReference>
<dbReference type="HOGENOM" id="CLU_005122_7_1_0"/>
<dbReference type="OrthoDB" id="9804325at2"/>
<dbReference type="CDD" id="cd17992">
    <property type="entry name" value="DEXHc_RecG"/>
    <property type="match status" value="1"/>
</dbReference>
<dbReference type="PANTHER" id="PTHR47964:SF1">
    <property type="entry name" value="ATP-DEPENDENT DNA HELICASE HOMOLOG RECG, CHLOROPLASTIC"/>
    <property type="match status" value="1"/>
</dbReference>
<dbReference type="InterPro" id="IPR012340">
    <property type="entry name" value="NA-bd_OB-fold"/>
</dbReference>
<dbReference type="InterPro" id="IPR004609">
    <property type="entry name" value="ATP-dep_DNA_helicase_RecG"/>
</dbReference>
<evidence type="ECO:0000256" key="5">
    <source>
        <dbReference type="ARBA" id="ARBA00022801"/>
    </source>
</evidence>
<dbReference type="PATRIC" id="fig|289376.4.peg.689"/>
<dbReference type="InterPro" id="IPR001650">
    <property type="entry name" value="Helicase_C-like"/>
</dbReference>
<dbReference type="SMART" id="SM00487">
    <property type="entry name" value="DEXDc"/>
    <property type="match status" value="1"/>
</dbReference>
<dbReference type="GO" id="GO:0003677">
    <property type="term" value="F:DNA binding"/>
    <property type="evidence" value="ECO:0007669"/>
    <property type="project" value="UniProtKB-KW"/>
</dbReference>
<keyword evidence="16" id="KW-0175">Coiled coil</keyword>
<dbReference type="InterPro" id="IPR045562">
    <property type="entry name" value="RecG_dom3_C"/>
</dbReference>
<keyword evidence="4 15" id="KW-0227">DNA damage</keyword>
<evidence type="ECO:0000256" key="8">
    <source>
        <dbReference type="ARBA" id="ARBA00023125"/>
    </source>
</evidence>
<organism evidence="19 20">
    <name type="scientific">Thermodesulfovibrio yellowstonii (strain ATCC 51303 / DSM 11347 / YP87)</name>
    <dbReference type="NCBI Taxonomy" id="289376"/>
    <lineage>
        <taxon>Bacteria</taxon>
        <taxon>Pseudomonadati</taxon>
        <taxon>Nitrospirota</taxon>
        <taxon>Thermodesulfovibrionia</taxon>
        <taxon>Thermodesulfovibrionales</taxon>
        <taxon>Thermodesulfovibrionaceae</taxon>
        <taxon>Thermodesulfovibrio</taxon>
    </lineage>
</organism>
<name>B5YJX3_THEYD</name>
<dbReference type="GO" id="GO:0043138">
    <property type="term" value="F:3'-5' DNA helicase activity"/>
    <property type="evidence" value="ECO:0007669"/>
    <property type="project" value="UniProtKB-EC"/>
</dbReference>
<dbReference type="NCBIfam" id="NF008165">
    <property type="entry name" value="PRK10917.1-3"/>
    <property type="match status" value="1"/>
</dbReference>
<dbReference type="InterPro" id="IPR011545">
    <property type="entry name" value="DEAD/DEAH_box_helicase_dom"/>
</dbReference>
<protein>
    <recommendedName>
        <fullName evidence="2 15">ATP-dependent DNA helicase RecG</fullName>
        <ecNumber evidence="13 15">5.6.2.4</ecNumber>
    </recommendedName>
</protein>
<keyword evidence="9 15" id="KW-0233">DNA recombination</keyword>
<dbReference type="InterPro" id="IPR027417">
    <property type="entry name" value="P-loop_NTPase"/>
</dbReference>